<reference evidence="6" key="1">
    <citation type="submission" date="2009-01" db="EMBL/GenBank/DDBJ databases">
        <title>Complete sequence of chromosome Cyanothece sp. PCC 7425.</title>
        <authorList>
            <consortium name="US DOE Joint Genome Institute"/>
            <person name="Lucas S."/>
            <person name="Copeland A."/>
            <person name="Lapidus A."/>
            <person name="Glavina del Rio T."/>
            <person name="Dalin E."/>
            <person name="Tice H."/>
            <person name="Bruce D."/>
            <person name="Goodwin L."/>
            <person name="Pitluck S."/>
            <person name="Sims D."/>
            <person name="Meineke L."/>
            <person name="Brettin T."/>
            <person name="Detter J.C."/>
            <person name="Han C."/>
            <person name="Larimer F."/>
            <person name="Land M."/>
            <person name="Hauser L."/>
            <person name="Kyrpides N."/>
            <person name="Ovchinnikova G."/>
            <person name="Liberton M."/>
            <person name="Stoeckel J."/>
            <person name="Banerjee A."/>
            <person name="Singh A."/>
            <person name="Page L."/>
            <person name="Sato H."/>
            <person name="Zhao L."/>
            <person name="Sherman L."/>
            <person name="Pakrasi H."/>
            <person name="Richardson P."/>
        </authorList>
    </citation>
    <scope>NUCLEOTIDE SEQUENCE</scope>
    <source>
        <strain evidence="6">PCC 7425</strain>
    </source>
</reference>
<feature type="coiled-coil region" evidence="5">
    <location>
        <begin position="210"/>
        <end position="237"/>
    </location>
</feature>
<accession>B8HVH5</accession>
<evidence type="ECO:0000313" key="6">
    <source>
        <dbReference type="EMBL" id="ACL46287.1"/>
    </source>
</evidence>
<dbReference type="GO" id="GO:0019808">
    <property type="term" value="F:polyamine binding"/>
    <property type="evidence" value="ECO:0007669"/>
    <property type="project" value="InterPro"/>
</dbReference>
<keyword evidence="2" id="KW-0813">Transport</keyword>
<evidence type="ECO:0000256" key="1">
    <source>
        <dbReference type="ARBA" id="ARBA00004418"/>
    </source>
</evidence>
<dbReference type="Pfam" id="PF13343">
    <property type="entry name" value="SBP_bac_6"/>
    <property type="match status" value="1"/>
</dbReference>
<dbReference type="PANTHER" id="PTHR30222">
    <property type="entry name" value="SPERMIDINE/PUTRESCINE-BINDING PERIPLASMIC PROTEIN"/>
    <property type="match status" value="1"/>
</dbReference>
<sequence>MRRRSFLTGGLSLLGSSILAGCRPSSRTGLQVYFLKNAFPTQLLKQFQQQLPANERVQWTVKPQLQDLFAQLEQWGEQPLNSLATAPLVSLGDYWLVSAQQQKLIQPLDPAQLRHWQQLPERWQQLVQRGSQQTPAQPARTAIKQEVWGAPYRWGMTVIAYRKDKFEQLGWLPADWQDLWRSPLRHRLSLLDHPREVIGLTLKKLGYSYNTNAPAKIADLERELAQLNRQALFYSSDTYLQPLVLGDTWAAVGWSTDVLPLMRRNDKIGVIVPRSGTALWADVWVRPALEIPPPAVALQNSWMDYWWQPAIANALSQFSDALSPLLTDLQPNGPAKKLLLPDQPLFERSEFLLPLSKTAIEEYDTLWTQMRQPSSPT</sequence>
<organism evidence="6">
    <name type="scientific">Cyanothece sp. (strain PCC 7425 / ATCC 29141)</name>
    <dbReference type="NCBI Taxonomy" id="395961"/>
    <lineage>
        <taxon>Bacteria</taxon>
        <taxon>Bacillati</taxon>
        <taxon>Cyanobacteriota</taxon>
        <taxon>Cyanophyceae</taxon>
        <taxon>Gomontiellales</taxon>
        <taxon>Cyanothecaceae</taxon>
        <taxon>Cyanothece</taxon>
    </lineage>
</organism>
<protein>
    <submittedName>
        <fullName evidence="6">ABC transporter, periplasmic solute-binding protein</fullName>
    </submittedName>
</protein>
<dbReference type="GO" id="GO:0015846">
    <property type="term" value="P:polyamine transport"/>
    <property type="evidence" value="ECO:0007669"/>
    <property type="project" value="InterPro"/>
</dbReference>
<evidence type="ECO:0000256" key="3">
    <source>
        <dbReference type="ARBA" id="ARBA00022729"/>
    </source>
</evidence>
<dbReference type="KEGG" id="cyn:Cyan7425_3972"/>
<dbReference type="eggNOG" id="COG0687">
    <property type="taxonomic scope" value="Bacteria"/>
</dbReference>
<dbReference type="PROSITE" id="PS51257">
    <property type="entry name" value="PROKAR_LIPOPROTEIN"/>
    <property type="match status" value="1"/>
</dbReference>
<dbReference type="PRINTS" id="PR00909">
    <property type="entry name" value="SPERMDNBNDNG"/>
</dbReference>
<comment type="subcellular location">
    <subcellularLocation>
        <location evidence="1">Periplasm</location>
    </subcellularLocation>
</comment>
<proteinExistence type="predicted"/>
<dbReference type="AlphaFoldDB" id="B8HVH5"/>
<dbReference type="STRING" id="395961.Cyan7425_3972"/>
<keyword evidence="3" id="KW-0732">Signal</keyword>
<gene>
    <name evidence="6" type="ordered locus">Cyan7425_3972</name>
</gene>
<dbReference type="Gene3D" id="3.40.190.10">
    <property type="entry name" value="Periplasmic binding protein-like II"/>
    <property type="match status" value="2"/>
</dbReference>
<keyword evidence="4" id="KW-0574">Periplasm</keyword>
<name>B8HVH5_CYAP4</name>
<dbReference type="InterPro" id="IPR001188">
    <property type="entry name" value="Sperm_putr-bd"/>
</dbReference>
<dbReference type="SUPFAM" id="SSF53850">
    <property type="entry name" value="Periplasmic binding protein-like II"/>
    <property type="match status" value="1"/>
</dbReference>
<dbReference type="OrthoDB" id="503789at2"/>
<evidence type="ECO:0000256" key="4">
    <source>
        <dbReference type="ARBA" id="ARBA00022764"/>
    </source>
</evidence>
<evidence type="ECO:0000256" key="5">
    <source>
        <dbReference type="SAM" id="Coils"/>
    </source>
</evidence>
<dbReference type="PANTHER" id="PTHR30222:SF17">
    <property type="entry name" value="SPERMIDINE_PUTRESCINE-BINDING PERIPLASMIC PROTEIN"/>
    <property type="match status" value="1"/>
</dbReference>
<evidence type="ECO:0000256" key="2">
    <source>
        <dbReference type="ARBA" id="ARBA00022448"/>
    </source>
</evidence>
<dbReference type="HOGENOM" id="CLU_026974_11_1_3"/>
<dbReference type="EMBL" id="CP001344">
    <property type="protein sequence ID" value="ACL46287.1"/>
    <property type="molecule type" value="Genomic_DNA"/>
</dbReference>
<keyword evidence="5" id="KW-0175">Coiled coil</keyword>
<dbReference type="GO" id="GO:0042597">
    <property type="term" value="C:periplasmic space"/>
    <property type="evidence" value="ECO:0007669"/>
    <property type="project" value="UniProtKB-SubCell"/>
</dbReference>